<dbReference type="NCBIfam" id="TIGR01764">
    <property type="entry name" value="excise"/>
    <property type="match status" value="1"/>
</dbReference>
<feature type="domain" description="GAF" evidence="2">
    <location>
        <begin position="267"/>
        <end position="410"/>
    </location>
</feature>
<dbReference type="PANTHER" id="PTHR43102">
    <property type="entry name" value="SLR1143 PROTEIN"/>
    <property type="match status" value="1"/>
</dbReference>
<dbReference type="InterPro" id="IPR010093">
    <property type="entry name" value="SinI_DNA-bd"/>
</dbReference>
<name>A0ABX8UFG9_9BURK</name>
<dbReference type="Proteomes" id="UP000826462">
    <property type="component" value="Chromosome 1"/>
</dbReference>
<dbReference type="EMBL" id="CP080095">
    <property type="protein sequence ID" value="QYD67271.1"/>
    <property type="molecule type" value="Genomic_DNA"/>
</dbReference>
<sequence length="422" mass="45723">MPAQFGSMENDVLTTTEAARLMGVSVRTAQLLIEGGTLRSWKTPGGHRRVYRADVLAFVAQHDETPDEFNSARVVLVAPPAQIARCVEWLSAVEGCTVDAYSDAQEAAFAIGLRLPAVVVVDLRDAVPGGQGEPGEEGKRAAARKRAGERRDPIRNPMRSDCDERAALVAQLAAQPALGASHIVTLGGEGDARHDEHANADAKTDALAAAKITRIEHERALPAAVRNLLRDRDAAALQPDPDASYPVAPNEAQRLVALERAGFVDTPPEDAFDRLTWLASRALKAPIALLTVLTAQRQWFKSRYGLEGFTETPRSWALCNHTILQRDVLVASNLADDPRFSDNPAVAGGPCFRFYAGAPVVDQDGFALGSLCVMDYEPRELDEEARETLAALAALASDELRLRATDRQLRWALDALSRKQKG</sequence>
<dbReference type="InterPro" id="IPR003018">
    <property type="entry name" value="GAF"/>
</dbReference>
<dbReference type="PANTHER" id="PTHR43102:SF2">
    <property type="entry name" value="GAF DOMAIN-CONTAINING PROTEIN"/>
    <property type="match status" value="1"/>
</dbReference>
<reference evidence="3 4" key="1">
    <citation type="submission" date="2021-07" db="EMBL/GenBank/DDBJ databases">
        <title>Paraburkholderia edwinii protects Aspergillus sp. from phenazines by acting as a toxin sponge.</title>
        <authorList>
            <person name="Dahlstrom K.M."/>
            <person name="Newman D.K."/>
        </authorList>
    </citation>
    <scope>NUCLEOTIDE SEQUENCE [LARGE SCALE GENOMIC DNA]</scope>
    <source>
        <strain evidence="3 4">Pe01</strain>
    </source>
</reference>
<evidence type="ECO:0000313" key="3">
    <source>
        <dbReference type="EMBL" id="QYD67271.1"/>
    </source>
</evidence>
<dbReference type="InterPro" id="IPR041657">
    <property type="entry name" value="HTH_17"/>
</dbReference>
<dbReference type="SMART" id="SM00065">
    <property type="entry name" value="GAF"/>
    <property type="match status" value="1"/>
</dbReference>
<feature type="compositionally biased region" description="Basic and acidic residues" evidence="1">
    <location>
        <begin position="149"/>
        <end position="160"/>
    </location>
</feature>
<protein>
    <submittedName>
        <fullName evidence="3">Excisionase family DNA-binding protein</fullName>
    </submittedName>
</protein>
<accession>A0ABX8UFG9</accession>
<dbReference type="GO" id="GO:0003677">
    <property type="term" value="F:DNA binding"/>
    <property type="evidence" value="ECO:0007669"/>
    <property type="project" value="UniProtKB-KW"/>
</dbReference>
<evidence type="ECO:0000313" key="4">
    <source>
        <dbReference type="Proteomes" id="UP000826462"/>
    </source>
</evidence>
<dbReference type="SUPFAM" id="SSF46955">
    <property type="entry name" value="Putative DNA-binding domain"/>
    <property type="match status" value="1"/>
</dbReference>
<dbReference type="InterPro" id="IPR029016">
    <property type="entry name" value="GAF-like_dom_sf"/>
</dbReference>
<proteinExistence type="predicted"/>
<feature type="region of interest" description="Disordered" evidence="1">
    <location>
        <begin position="127"/>
        <end position="160"/>
    </location>
</feature>
<dbReference type="Pfam" id="PF01590">
    <property type="entry name" value="GAF"/>
    <property type="match status" value="1"/>
</dbReference>
<dbReference type="Pfam" id="PF12728">
    <property type="entry name" value="HTH_17"/>
    <property type="match status" value="1"/>
</dbReference>
<evidence type="ECO:0000259" key="2">
    <source>
        <dbReference type="SMART" id="SM00065"/>
    </source>
</evidence>
<gene>
    <name evidence="3" type="ORF">KZJ38_12875</name>
</gene>
<dbReference type="Gene3D" id="1.10.1660.10">
    <property type="match status" value="1"/>
</dbReference>
<keyword evidence="3" id="KW-0238">DNA-binding</keyword>
<organism evidence="3 4">
    <name type="scientific">Paraburkholderia edwinii</name>
    <dbReference type="NCBI Taxonomy" id="2861782"/>
    <lineage>
        <taxon>Bacteria</taxon>
        <taxon>Pseudomonadati</taxon>
        <taxon>Pseudomonadota</taxon>
        <taxon>Betaproteobacteria</taxon>
        <taxon>Burkholderiales</taxon>
        <taxon>Burkholderiaceae</taxon>
        <taxon>Paraburkholderia</taxon>
    </lineage>
</organism>
<dbReference type="SUPFAM" id="SSF55781">
    <property type="entry name" value="GAF domain-like"/>
    <property type="match status" value="1"/>
</dbReference>
<evidence type="ECO:0000256" key="1">
    <source>
        <dbReference type="SAM" id="MobiDB-lite"/>
    </source>
</evidence>
<dbReference type="InterPro" id="IPR009061">
    <property type="entry name" value="DNA-bd_dom_put_sf"/>
</dbReference>
<dbReference type="Gene3D" id="3.30.450.40">
    <property type="match status" value="1"/>
</dbReference>
<keyword evidence="4" id="KW-1185">Reference proteome</keyword>